<name>A0A3L6KTF7_9TRYP</name>
<feature type="region of interest" description="Disordered" evidence="1">
    <location>
        <begin position="603"/>
        <end position="821"/>
    </location>
</feature>
<gene>
    <name evidence="2" type="primary">TbNup149</name>
    <name evidence="2" type="ORF">DPX39_110087200</name>
</gene>
<feature type="region of interest" description="Disordered" evidence="1">
    <location>
        <begin position="223"/>
        <end position="324"/>
    </location>
</feature>
<protein>
    <submittedName>
        <fullName evidence="2">Nucleoporin</fullName>
    </submittedName>
</protein>
<feature type="region of interest" description="Disordered" evidence="1">
    <location>
        <begin position="1063"/>
        <end position="1261"/>
    </location>
</feature>
<comment type="caution">
    <text evidence="2">The sequence shown here is derived from an EMBL/GenBank/DDBJ whole genome shotgun (WGS) entry which is preliminary data.</text>
</comment>
<feature type="region of interest" description="Disordered" evidence="1">
    <location>
        <begin position="450"/>
        <end position="471"/>
    </location>
</feature>
<evidence type="ECO:0000313" key="3">
    <source>
        <dbReference type="Proteomes" id="UP000266743"/>
    </source>
</evidence>
<evidence type="ECO:0000313" key="2">
    <source>
        <dbReference type="EMBL" id="RHW67693.1"/>
    </source>
</evidence>
<dbReference type="PANTHER" id="PTHR36494:SF2">
    <property type="match status" value="1"/>
</dbReference>
<feature type="region of interest" description="Disordered" evidence="1">
    <location>
        <begin position="1480"/>
        <end position="1503"/>
    </location>
</feature>
<reference evidence="2 3" key="1">
    <citation type="submission" date="2018-09" db="EMBL/GenBank/DDBJ databases">
        <title>whole genome sequence of T. equiperdum IVM-t1 strain.</title>
        <authorList>
            <person name="Suganuma K."/>
        </authorList>
    </citation>
    <scope>NUCLEOTIDE SEQUENCE [LARGE SCALE GENOMIC DNA]</scope>
    <source>
        <strain evidence="2 3">IVM-t1</strain>
    </source>
</reference>
<feature type="compositionally biased region" description="Polar residues" evidence="1">
    <location>
        <begin position="69"/>
        <end position="81"/>
    </location>
</feature>
<accession>A0A3L6KTF7</accession>
<evidence type="ECO:0000256" key="1">
    <source>
        <dbReference type="SAM" id="MobiDB-lite"/>
    </source>
</evidence>
<sequence>MSEIAHSAVGDVPIDSFKADSHNGGKDAWVCTRCGKVKDLRGDHLRGKMEVRSDCWPCGKKATFKLQSRLSDDGSNNNVPAASTVDDTHQPKGVGNATIVGGFRAPVVPSTGDEHQFLFPAPVLQCSTPSLSADCSSVWKCSTCGKVKPLSGDHLRGKTEVRSDCWPCGCKRTFVLSPVDGEYGCSALPKEDASKTISKASENVKEQATTGAQIPVQPAATPFKSVFGTQSSGDAKPPAATPFKSVFGTQSSGDAKPPAATPFKSVFGTQSSGDAKPPAATPFKSVFGTQSSGDAKPPAATPFKSVFGTQSSGDAKPPAATPFKSVFGTQSNGDAKPPAATPFKSVFGTQSSGDAKPPAATPFKSDSINGFFIKQTRAGIMSEIAHSAVGDVPIDSFKADSHNGGKDAWVCTRCGKVKDLRGDHLRGKMEVRSDCWPCGKKATFKLQSRLSDDDSNNNVPAASTVDDTHQPKGVGNATIVGGFRAPVVPSTGDEHQFLFPAPVLQCSTPSLSADCSSVWKCSTCGKVKPLSGDHLRGKTEVRSDCWPCGCKRTFVLSPVDGEYGCSALPKEDASKTISKASENVKEQATTGAQIPVQPAATPFKSVFGTQSSGDAKPPAATPFKSVFGTQSSGDAKPPAATPFKSVFGTQSSGDAKPPAATPFKSVFDTQSNGDAKPPAATPFKSVFGTQSSGDAKPPAATPFKSVFGTQSSGDAKPPAATPFKSVFGTQSSGDAKPPAATPFKSVFGTQSSGDAKPPAATPFKSVFGTQSNGDAKPPAATPFKSVFDTQSSRDAKPPAATPFKSVFGTQSSGDAKPPAATPFKSDSINGFFIKQTRAGIMSEIAHSAVGDVPIDSFKADSHNGGKDAWVCTRCGKVKDLRGDHLRGKMEVRSDCWPCGKKATFKLQSRLSDDDSNNNVPAASTVDDTHQPKGVGNATIVGGFRAPVVPSTGDEHQFLFPAPVLQCSTPSLSADCSSVWKCSTCGKVKPLSGDHLRGKTEVRSDCWPCGCKRTFVLSPVDGEYGCSALPKEDASKTISKASENVKEQATTGAQIPVQPAATPFKSVFGTQSSGDAKPPAATPFKSVFGTQSSGDAKPPAATPFKSVFGTQSSGDAKPPAATPFKSVFGTQSSGDAKPPAATPFKSVFGTQSSGDAKPPAATPFKSVFGTQSSGDAKPPAATPFKSVFGTQSNGDAKPPAATPFKSVFGTQSSGDAKPPAATPFKSVFDTQSSRDAKPPAATPFKSVFGTQSSGDAKPPAATPFKSDSINGFFIKQTRAGIMSEIAHSAVGDVPIDSFKADSHNGGKDAWVCTRCGKVKDLRGDHLRGKMEVRSDCWPCGKKATFKLQSRLSDDDSNNNVPAASTVDDTHQPKGVGNATIVGGFRAPVVPSTGDEHQFLFPAPVLQCSTPSLSADCSSVWKCSTCGKVKPLSGDHLRGKTEVRSDCWPCGCKRTFVLSPVDGEYGCSALPKEDASKTISKASENVKEQATHWRTNTQYNPQQHH</sequence>
<dbReference type="Proteomes" id="UP000266743">
    <property type="component" value="Chromosome 11"/>
</dbReference>
<dbReference type="EMBL" id="QSBY01000011">
    <property type="protein sequence ID" value="RHW67693.1"/>
    <property type="molecule type" value="Genomic_DNA"/>
</dbReference>
<feature type="compositionally biased region" description="Polar residues" evidence="1">
    <location>
        <begin position="1490"/>
        <end position="1503"/>
    </location>
</feature>
<dbReference type="PANTHER" id="PTHR36494">
    <property type="match status" value="1"/>
</dbReference>
<proteinExistence type="predicted"/>
<organism evidence="2 3">
    <name type="scientific">Trypanosoma brucei equiperdum</name>
    <dbReference type="NCBI Taxonomy" id="630700"/>
    <lineage>
        <taxon>Eukaryota</taxon>
        <taxon>Discoba</taxon>
        <taxon>Euglenozoa</taxon>
        <taxon>Kinetoplastea</taxon>
        <taxon>Metakinetoplastina</taxon>
        <taxon>Trypanosomatida</taxon>
        <taxon>Trypanosomatidae</taxon>
        <taxon>Trypanosoma</taxon>
    </lineage>
</organism>
<feature type="region of interest" description="Disordered" evidence="1">
    <location>
        <begin position="1350"/>
        <end position="1371"/>
    </location>
</feature>
<feature type="region of interest" description="Disordered" evidence="1">
    <location>
        <begin position="69"/>
        <end position="91"/>
    </location>
</feature>
<feature type="region of interest" description="Disordered" evidence="1">
    <location>
        <begin position="910"/>
        <end position="931"/>
    </location>
</feature>